<keyword evidence="1" id="KW-0808">Transferase</keyword>
<keyword evidence="2" id="KW-0548">Nucleotidyltransferase</keyword>
<dbReference type="AlphaFoldDB" id="A0A0W8I1V3"/>
<evidence type="ECO:0000256" key="6">
    <source>
        <dbReference type="ARBA" id="ARBA00047939"/>
    </source>
</evidence>
<comment type="catalytic activity">
    <reaction evidence="6">
        <text>L-threonyl-[protein] + ATP = 3-O-(5'-adenylyl)-L-threonyl-[protein] + diphosphate</text>
        <dbReference type="Rhea" id="RHEA:54292"/>
        <dbReference type="Rhea" id="RHEA-COMP:11060"/>
        <dbReference type="Rhea" id="RHEA-COMP:13847"/>
        <dbReference type="ChEBI" id="CHEBI:30013"/>
        <dbReference type="ChEBI" id="CHEBI:30616"/>
        <dbReference type="ChEBI" id="CHEBI:33019"/>
        <dbReference type="ChEBI" id="CHEBI:138113"/>
        <dbReference type="EC" id="2.7.7.108"/>
    </reaction>
</comment>
<evidence type="ECO:0000313" key="10">
    <source>
        <dbReference type="Proteomes" id="UP000053512"/>
    </source>
</evidence>
<dbReference type="OrthoDB" id="9813719at2"/>
<protein>
    <recommendedName>
        <fullName evidence="5">protein adenylyltransferase</fullName>
        <ecNumber evidence="5">2.7.7.108</ecNumber>
    </recommendedName>
</protein>
<dbReference type="PANTHER" id="PTHR39560">
    <property type="entry name" value="PROTEIN ADENYLYLTRANSFERASE FIC-RELATED"/>
    <property type="match status" value="1"/>
</dbReference>
<dbReference type="Gene3D" id="1.10.3290.10">
    <property type="entry name" value="Fido-like domain"/>
    <property type="match status" value="1"/>
</dbReference>
<dbReference type="Proteomes" id="UP000053512">
    <property type="component" value="Unassembled WGS sequence"/>
</dbReference>
<evidence type="ECO:0000256" key="3">
    <source>
        <dbReference type="ARBA" id="ARBA00022741"/>
    </source>
</evidence>
<dbReference type="Pfam" id="PF02661">
    <property type="entry name" value="Fic"/>
    <property type="match status" value="1"/>
</dbReference>
<evidence type="ECO:0000256" key="2">
    <source>
        <dbReference type="ARBA" id="ARBA00022695"/>
    </source>
</evidence>
<evidence type="ECO:0000256" key="5">
    <source>
        <dbReference type="ARBA" id="ARBA00034531"/>
    </source>
</evidence>
<evidence type="ECO:0000256" key="4">
    <source>
        <dbReference type="ARBA" id="ARBA00022840"/>
    </source>
</evidence>
<feature type="domain" description="Fido" evidence="8">
    <location>
        <begin position="56"/>
        <end position="200"/>
    </location>
</feature>
<dbReference type="SUPFAM" id="SSF140931">
    <property type="entry name" value="Fic-like"/>
    <property type="match status" value="1"/>
</dbReference>
<accession>A0A0W8I1V3</accession>
<evidence type="ECO:0000256" key="7">
    <source>
        <dbReference type="ARBA" id="ARBA00048696"/>
    </source>
</evidence>
<reference evidence="10" key="1">
    <citation type="submission" date="2015-12" db="EMBL/GenBank/DDBJ databases">
        <authorList>
            <person name="Nair G.R."/>
            <person name="Kaur G."/>
            <person name="Mayilraj S."/>
        </authorList>
    </citation>
    <scope>NUCLEOTIDE SEQUENCE [LARGE SCALE GENOMIC DNA]</scope>
    <source>
        <strain evidence="10">CD08_4</strain>
    </source>
</reference>
<dbReference type="GO" id="GO:0070733">
    <property type="term" value="F:AMPylase activity"/>
    <property type="evidence" value="ECO:0007669"/>
    <property type="project" value="UniProtKB-EC"/>
</dbReference>
<sequence length="210" mass="24056">MSEAPGPHRDPYLDPHTGILTNLIGARTAVELAAAEADLVAVRTLQLWRHPPAPTRDLVELQVIHRHLFQDVYPWAGQLRTVDLRKTVPGAQPFLPVSMITRSAGFVFDQLRQDRYLQHLNRDRFIERLAYHYDQVNYLHPFREGNGRTQRFFFDRLSVAAGWWLDWTQITGAVNDAASRAAAEDHDLAALQEMFAVILTPAPHHRRPRS</sequence>
<comment type="caution">
    <text evidence="9">The sequence shown here is derived from an EMBL/GenBank/DDBJ whole genome shotgun (WGS) entry which is preliminary data.</text>
</comment>
<proteinExistence type="predicted"/>
<keyword evidence="3" id="KW-0547">Nucleotide-binding</keyword>
<dbReference type="GO" id="GO:0005524">
    <property type="term" value="F:ATP binding"/>
    <property type="evidence" value="ECO:0007669"/>
    <property type="project" value="UniProtKB-KW"/>
</dbReference>
<keyword evidence="4" id="KW-0067">ATP-binding</keyword>
<comment type="catalytic activity">
    <reaction evidence="7">
        <text>L-tyrosyl-[protein] + ATP = O-(5'-adenylyl)-L-tyrosyl-[protein] + diphosphate</text>
        <dbReference type="Rhea" id="RHEA:54288"/>
        <dbReference type="Rhea" id="RHEA-COMP:10136"/>
        <dbReference type="Rhea" id="RHEA-COMP:13846"/>
        <dbReference type="ChEBI" id="CHEBI:30616"/>
        <dbReference type="ChEBI" id="CHEBI:33019"/>
        <dbReference type="ChEBI" id="CHEBI:46858"/>
        <dbReference type="ChEBI" id="CHEBI:83624"/>
        <dbReference type="EC" id="2.7.7.108"/>
    </reaction>
</comment>
<dbReference type="EMBL" id="LQBK01000041">
    <property type="protein sequence ID" value="KUG51715.1"/>
    <property type="molecule type" value="Genomic_DNA"/>
</dbReference>
<dbReference type="EC" id="2.7.7.108" evidence="5"/>
<evidence type="ECO:0000259" key="8">
    <source>
        <dbReference type="PROSITE" id="PS51459"/>
    </source>
</evidence>
<dbReference type="PROSITE" id="PS51459">
    <property type="entry name" value="FIDO"/>
    <property type="match status" value="1"/>
</dbReference>
<organism evidence="9 10">
    <name type="scientific">Kocuria rosea subsp. polaris</name>
    <dbReference type="NCBI Taxonomy" id="136273"/>
    <lineage>
        <taxon>Bacteria</taxon>
        <taxon>Bacillati</taxon>
        <taxon>Actinomycetota</taxon>
        <taxon>Actinomycetes</taxon>
        <taxon>Micrococcales</taxon>
        <taxon>Micrococcaceae</taxon>
        <taxon>Kocuria</taxon>
    </lineage>
</organism>
<dbReference type="InterPro" id="IPR036597">
    <property type="entry name" value="Fido-like_dom_sf"/>
</dbReference>
<dbReference type="PANTHER" id="PTHR39560:SF1">
    <property type="entry name" value="PROTEIN ADENYLYLTRANSFERASE FIC-RELATED"/>
    <property type="match status" value="1"/>
</dbReference>
<gene>
    <name evidence="9" type="ORF">AVL61_15860</name>
</gene>
<name>A0A0W8I1V3_KOCRO</name>
<evidence type="ECO:0000256" key="1">
    <source>
        <dbReference type="ARBA" id="ARBA00022679"/>
    </source>
</evidence>
<evidence type="ECO:0000313" key="9">
    <source>
        <dbReference type="EMBL" id="KUG51715.1"/>
    </source>
</evidence>
<dbReference type="RefSeq" id="WP_058875399.1">
    <property type="nucleotide sequence ID" value="NZ_LQBK01000041.1"/>
</dbReference>
<dbReference type="InterPro" id="IPR003812">
    <property type="entry name" value="Fido"/>
</dbReference>
<dbReference type="GO" id="GO:0051302">
    <property type="term" value="P:regulation of cell division"/>
    <property type="evidence" value="ECO:0007669"/>
    <property type="project" value="TreeGrafter"/>
</dbReference>